<name>A0A9D1E7Y8_9FIRM</name>
<gene>
    <name evidence="2" type="ORF">IAA55_01510</name>
</gene>
<dbReference type="AlphaFoldDB" id="A0A9D1E7Y8"/>
<evidence type="ECO:0008006" key="4">
    <source>
        <dbReference type="Google" id="ProtNLM"/>
    </source>
</evidence>
<evidence type="ECO:0000313" key="2">
    <source>
        <dbReference type="EMBL" id="HIR69938.1"/>
    </source>
</evidence>
<feature type="transmembrane region" description="Helical" evidence="1">
    <location>
        <begin position="67"/>
        <end position="88"/>
    </location>
</feature>
<protein>
    <recommendedName>
        <fullName evidence="4">DUF304 domain-containing protein</fullName>
    </recommendedName>
</protein>
<evidence type="ECO:0000313" key="3">
    <source>
        <dbReference type="Proteomes" id="UP000823912"/>
    </source>
</evidence>
<comment type="caution">
    <text evidence="2">The sequence shown here is derived from an EMBL/GenBank/DDBJ whole genome shotgun (WGS) entry which is preliminary data.</text>
</comment>
<reference evidence="2" key="2">
    <citation type="journal article" date="2021" name="PeerJ">
        <title>Extensive microbial diversity within the chicken gut microbiome revealed by metagenomics and culture.</title>
        <authorList>
            <person name="Gilroy R."/>
            <person name="Ravi A."/>
            <person name="Getino M."/>
            <person name="Pursley I."/>
            <person name="Horton D.L."/>
            <person name="Alikhan N.F."/>
            <person name="Baker D."/>
            <person name="Gharbi K."/>
            <person name="Hall N."/>
            <person name="Watson M."/>
            <person name="Adriaenssens E.M."/>
            <person name="Foster-Nyarko E."/>
            <person name="Jarju S."/>
            <person name="Secka A."/>
            <person name="Antonio M."/>
            <person name="Oren A."/>
            <person name="Chaudhuri R.R."/>
            <person name="La Ragione R."/>
            <person name="Hildebrand F."/>
            <person name="Pallen M.J."/>
        </authorList>
    </citation>
    <scope>NUCLEOTIDE SEQUENCE</scope>
    <source>
        <strain evidence="2">ChiSjej5B23-6657</strain>
    </source>
</reference>
<reference evidence="2" key="1">
    <citation type="submission" date="2020-10" db="EMBL/GenBank/DDBJ databases">
        <authorList>
            <person name="Gilroy R."/>
        </authorList>
    </citation>
    <scope>NUCLEOTIDE SEQUENCE</scope>
    <source>
        <strain evidence="2">ChiSjej5B23-6657</strain>
    </source>
</reference>
<proteinExistence type="predicted"/>
<organism evidence="2 3">
    <name type="scientific">Candidatus Pullilachnospira gallistercoris</name>
    <dbReference type="NCBI Taxonomy" id="2840911"/>
    <lineage>
        <taxon>Bacteria</taxon>
        <taxon>Bacillati</taxon>
        <taxon>Bacillota</taxon>
        <taxon>Clostridia</taxon>
        <taxon>Lachnospirales</taxon>
        <taxon>Lachnospiraceae</taxon>
        <taxon>Lachnospiraceae incertae sedis</taxon>
        <taxon>Candidatus Pullilachnospira</taxon>
    </lineage>
</organism>
<keyword evidence="1" id="KW-0812">Transmembrane</keyword>
<keyword evidence="1" id="KW-0472">Membrane</keyword>
<dbReference type="EMBL" id="DVHM01000028">
    <property type="protein sequence ID" value="HIR69938.1"/>
    <property type="molecule type" value="Genomic_DNA"/>
</dbReference>
<dbReference type="Proteomes" id="UP000823912">
    <property type="component" value="Unassembled WGS sequence"/>
</dbReference>
<accession>A0A9D1E7Y8</accession>
<sequence length="179" mass="20936">MEQNVRDPYDFCRPYLLEDEYILWKGRPERGNIFRQGDWMVVIFAVMWLGFSLFWEFSALQSVMSGGGSLFLALWGLPFVAIGLYLLFGRFLQTAYLRDKTFYVITNKKIIVKSGRKITMRDGKDLPPMDVMIHRNGNGTILFSETYYTRRGSHRTYFMLENLKDVARAQNAVSQMERA</sequence>
<feature type="transmembrane region" description="Helical" evidence="1">
    <location>
        <begin position="37"/>
        <end position="55"/>
    </location>
</feature>
<evidence type="ECO:0000256" key="1">
    <source>
        <dbReference type="SAM" id="Phobius"/>
    </source>
</evidence>
<keyword evidence="1" id="KW-1133">Transmembrane helix</keyword>